<dbReference type="GO" id="GO:0005634">
    <property type="term" value="C:nucleus"/>
    <property type="evidence" value="ECO:0007669"/>
    <property type="project" value="UniProtKB-ARBA"/>
</dbReference>
<dbReference type="PANTHER" id="PTHR37984">
    <property type="entry name" value="PROTEIN CBG26694"/>
    <property type="match status" value="1"/>
</dbReference>
<comment type="caution">
    <text evidence="2">The sequence shown here is derived from an EMBL/GenBank/DDBJ whole genome shotgun (WGS) entry which is preliminary data.</text>
</comment>
<keyword evidence="3" id="KW-1185">Reference proteome</keyword>
<dbReference type="SUPFAM" id="SSF53098">
    <property type="entry name" value="Ribonuclease H-like"/>
    <property type="match status" value="1"/>
</dbReference>
<sequence length="218" mass="24366">MVGCDAVGPMQVTLKGNRYLLVAVDYLTKWPLALPVPSINRIITAKFMFDELVCRHEVPQYLLTGRGSNFTSGYVKDFLATIQCQHMAMTTYRPQTLVQTLAKTCLQAQVIRNWDDHLTQVLLAIRMMPNDVTESTPAKLLYGYEVRTPRFGHHQGKIMSKGASRKSCPESSLCKRSRATKTRLGVFLGAGSVTSNNDSPVLRSTLLLPNRTGNWTDM</sequence>
<dbReference type="GO" id="GO:0015074">
    <property type="term" value="P:DNA integration"/>
    <property type="evidence" value="ECO:0007669"/>
    <property type="project" value="InterPro"/>
</dbReference>
<dbReference type="AlphaFoldDB" id="A0A8H7UDB4"/>
<dbReference type="PROSITE" id="PS50994">
    <property type="entry name" value="INTEGRASE"/>
    <property type="match status" value="1"/>
</dbReference>
<protein>
    <recommendedName>
        <fullName evidence="1">Integrase catalytic domain-containing protein</fullName>
    </recommendedName>
</protein>
<evidence type="ECO:0000313" key="2">
    <source>
        <dbReference type="EMBL" id="KAG2181431.1"/>
    </source>
</evidence>
<dbReference type="InterPro" id="IPR036397">
    <property type="entry name" value="RNaseH_sf"/>
</dbReference>
<dbReference type="PANTHER" id="PTHR37984:SF5">
    <property type="entry name" value="PROTEIN NYNRIN-LIKE"/>
    <property type="match status" value="1"/>
</dbReference>
<reference evidence="2" key="1">
    <citation type="submission" date="2020-12" db="EMBL/GenBank/DDBJ databases">
        <title>Metabolic potential, ecology and presence of endohyphal bacteria is reflected in genomic diversity of Mucoromycotina.</title>
        <authorList>
            <person name="Muszewska A."/>
            <person name="Okrasinska A."/>
            <person name="Steczkiewicz K."/>
            <person name="Drgas O."/>
            <person name="Orlowska M."/>
            <person name="Perlinska-Lenart U."/>
            <person name="Aleksandrzak-Piekarczyk T."/>
            <person name="Szatraj K."/>
            <person name="Zielenkiewicz U."/>
            <person name="Pilsyk S."/>
            <person name="Malc E."/>
            <person name="Mieczkowski P."/>
            <person name="Kruszewska J.S."/>
            <person name="Biernat P."/>
            <person name="Pawlowska J."/>
        </authorList>
    </citation>
    <scope>NUCLEOTIDE SEQUENCE</scope>
    <source>
        <strain evidence="2">WA0000051536</strain>
    </source>
</reference>
<organism evidence="2 3">
    <name type="scientific">Umbelopsis vinacea</name>
    <dbReference type="NCBI Taxonomy" id="44442"/>
    <lineage>
        <taxon>Eukaryota</taxon>
        <taxon>Fungi</taxon>
        <taxon>Fungi incertae sedis</taxon>
        <taxon>Mucoromycota</taxon>
        <taxon>Mucoromycotina</taxon>
        <taxon>Umbelopsidomycetes</taxon>
        <taxon>Umbelopsidales</taxon>
        <taxon>Umbelopsidaceae</taxon>
        <taxon>Umbelopsis</taxon>
    </lineage>
</organism>
<dbReference type="Gene3D" id="3.30.420.10">
    <property type="entry name" value="Ribonuclease H-like superfamily/Ribonuclease H"/>
    <property type="match status" value="1"/>
</dbReference>
<dbReference type="EMBL" id="JAEPRA010000008">
    <property type="protein sequence ID" value="KAG2181431.1"/>
    <property type="molecule type" value="Genomic_DNA"/>
</dbReference>
<dbReference type="InterPro" id="IPR012337">
    <property type="entry name" value="RNaseH-like_sf"/>
</dbReference>
<dbReference type="InterPro" id="IPR050951">
    <property type="entry name" value="Retrovirus_Pol_polyprotein"/>
</dbReference>
<feature type="domain" description="Integrase catalytic" evidence="1">
    <location>
        <begin position="1"/>
        <end position="96"/>
    </location>
</feature>
<proteinExistence type="predicted"/>
<accession>A0A8H7UDB4</accession>
<gene>
    <name evidence="2" type="ORF">INT44_008244</name>
</gene>
<evidence type="ECO:0000259" key="1">
    <source>
        <dbReference type="PROSITE" id="PS50994"/>
    </source>
</evidence>
<name>A0A8H7UDB4_9FUNG</name>
<dbReference type="OrthoDB" id="5592268at2759"/>
<dbReference type="Proteomes" id="UP000612746">
    <property type="component" value="Unassembled WGS sequence"/>
</dbReference>
<dbReference type="InterPro" id="IPR001584">
    <property type="entry name" value="Integrase_cat-core"/>
</dbReference>
<evidence type="ECO:0000313" key="3">
    <source>
        <dbReference type="Proteomes" id="UP000612746"/>
    </source>
</evidence>
<dbReference type="GO" id="GO:0003676">
    <property type="term" value="F:nucleic acid binding"/>
    <property type="evidence" value="ECO:0007669"/>
    <property type="project" value="InterPro"/>
</dbReference>